<dbReference type="GO" id="GO:0016887">
    <property type="term" value="F:ATP hydrolysis activity"/>
    <property type="evidence" value="ECO:0007669"/>
    <property type="project" value="RHEA"/>
</dbReference>
<keyword evidence="6" id="KW-1185">Reference proteome</keyword>
<comment type="function">
    <text evidence="3">DNA-dependent ATPase and ATP-dependent 5'-3' DNA helicase. Has no activity on blunt DNA or DNA with 3'-overhangs, requires at least 10 bases of 5'-ssDNA for helicase activity.</text>
</comment>
<comment type="similarity">
    <text evidence="3">Belongs to the RecD family. RecD2 subfamily.</text>
</comment>
<evidence type="ECO:0000256" key="2">
    <source>
        <dbReference type="ARBA" id="ARBA00022840"/>
    </source>
</evidence>
<dbReference type="SUPFAM" id="SSF52540">
    <property type="entry name" value="P-loop containing nucleoside triphosphate hydrolases"/>
    <property type="match status" value="1"/>
</dbReference>
<dbReference type="InterPro" id="IPR027785">
    <property type="entry name" value="UvrD-like_helicase_C"/>
</dbReference>
<proteinExistence type="inferred from homology"/>
<dbReference type="GO" id="GO:0005524">
    <property type="term" value="F:ATP binding"/>
    <property type="evidence" value="ECO:0007669"/>
    <property type="project" value="UniProtKB-UniRule"/>
</dbReference>
<dbReference type="PANTHER" id="PTHR43788">
    <property type="entry name" value="DNA2/NAM7 HELICASE FAMILY MEMBER"/>
    <property type="match status" value="1"/>
</dbReference>
<feature type="binding site" evidence="3">
    <location>
        <begin position="381"/>
        <end position="385"/>
    </location>
    <ligand>
        <name>ATP</name>
        <dbReference type="ChEBI" id="CHEBI:30616"/>
    </ligand>
</feature>
<dbReference type="InterPro" id="IPR055446">
    <property type="entry name" value="RecD2_N_OB"/>
</dbReference>
<keyword evidence="3" id="KW-0413">Isomerase</keyword>
<evidence type="ECO:0000256" key="1">
    <source>
        <dbReference type="ARBA" id="ARBA00022741"/>
    </source>
</evidence>
<dbReference type="Pfam" id="PF13538">
    <property type="entry name" value="UvrD_C_2"/>
    <property type="match status" value="1"/>
</dbReference>
<comment type="caution">
    <text evidence="5">The sequence shown here is derived from an EMBL/GenBank/DDBJ whole genome shotgun (WGS) entry which is preliminary data.</text>
</comment>
<dbReference type="GO" id="GO:0009338">
    <property type="term" value="C:exodeoxyribonuclease V complex"/>
    <property type="evidence" value="ECO:0007669"/>
    <property type="project" value="TreeGrafter"/>
</dbReference>
<dbReference type="PATRIC" id="fig|1423749.3.peg.1589"/>
<dbReference type="Gene3D" id="1.10.10.2220">
    <property type="match status" value="1"/>
</dbReference>
<dbReference type="Proteomes" id="UP000051739">
    <property type="component" value="Unassembled WGS sequence"/>
</dbReference>
<gene>
    <name evidence="3" type="primary">recD2</name>
    <name evidence="5" type="ORF">FC60_GL001536</name>
</gene>
<evidence type="ECO:0000259" key="4">
    <source>
        <dbReference type="SMART" id="SM00382"/>
    </source>
</evidence>
<dbReference type="InterPro" id="IPR006345">
    <property type="entry name" value="RecD2"/>
</dbReference>
<keyword evidence="2 3" id="KW-0067">ATP-binding</keyword>
<keyword evidence="3" id="KW-0347">Helicase</keyword>
<dbReference type="Pfam" id="PF13604">
    <property type="entry name" value="AAA_30"/>
    <property type="match status" value="1"/>
</dbReference>
<dbReference type="CDD" id="cd18809">
    <property type="entry name" value="SF1_C_RecD"/>
    <property type="match status" value="1"/>
</dbReference>
<accession>A0A0R1VBF2</accession>
<comment type="catalytic activity">
    <reaction evidence="3">
        <text>ATP + H2O = ADP + phosphate + H(+)</text>
        <dbReference type="Rhea" id="RHEA:13065"/>
        <dbReference type="ChEBI" id="CHEBI:15377"/>
        <dbReference type="ChEBI" id="CHEBI:15378"/>
        <dbReference type="ChEBI" id="CHEBI:30616"/>
        <dbReference type="ChEBI" id="CHEBI:43474"/>
        <dbReference type="ChEBI" id="CHEBI:456216"/>
        <dbReference type="EC" id="5.6.2.3"/>
    </reaction>
</comment>
<dbReference type="GO" id="GO:0017116">
    <property type="term" value="F:single-stranded DNA helicase activity"/>
    <property type="evidence" value="ECO:0007669"/>
    <property type="project" value="TreeGrafter"/>
</dbReference>
<dbReference type="InterPro" id="IPR003593">
    <property type="entry name" value="AAA+_ATPase"/>
</dbReference>
<name>A0A0R1VBF2_9LACO</name>
<dbReference type="EMBL" id="AZFN01000006">
    <property type="protein sequence ID" value="KRM02840.1"/>
    <property type="molecule type" value="Genomic_DNA"/>
</dbReference>
<dbReference type="InterPro" id="IPR029493">
    <property type="entry name" value="RecD2-like_HHH"/>
</dbReference>
<sequence>MAKKAQADYNTPIQHLANVTTTGPTSFTGTVERVIFNRGLFFIVAVSVEDANFEWDTDKITVTGQLGEVNEGDQYEFDGRVVDNPCYGLQFNSNGCHAVLPHTAKTLTRFLRGRHLPLNHVATAARQIFDHFGKEAVNHLLEQPTDLAEIKTMDAADQQILIKLFKQLSFGSSTSQIIQRLKGLGFSERFVNLIFDQYGTRALQILDDNPYQYAVDLQEWGLTFLMVDQIAQESLGIAGDDARRIQGALLCLADDLTNQQGGTYVQVSQLLQQAQQRLNFTKLTVDQGQVQTQLQILLEDKRLYQENGTDVYPASLYQAEWQIAQELHDLTANPIEVDEDQLTEVVKTVSDQQDIQYDEIQIDAIKLALSSRVMMITGGPGTGKTTILNGIVQSYLRLYPDKTESNVRLVAPTGRAAKQINGVTGIDASTIHRLLGLTLDNSAEELLQGNDLTAISGDLLIVDEMSMTSTILFATLLSAVENNCQLILVGDVDQLPSVGPGQVFHDLLAFDQLPQCRLSHIYRQGDDSSIIPLAQRINQGQVDPVFFAPTPANRYARRQFIRCSSQVVARRIGEIIQLYQSKYQQQLMDIQVLTPFHGGASGTDSLNQYLQELLNPVTDQQPVYRSSQGELRIGDKVMQTINDAERNVFNGDVGIIKTIEGNAVLNGDSQEKFSLKMTVDFDGQEIEYERPNQVVALQLAYCMTIHKSQGSQSPVVIIPLFNDQFYSASQHETILHRNLLYTAVTRTSRALMMLGDPEAFVQCSQSPTVYRATSLTKRLVSVWKNSEAKETASQVASEDRKDAQGVQLKRPGVLTAQMVLNEEVDPMIGMTGIKPQDF</sequence>
<dbReference type="PANTHER" id="PTHR43788:SF6">
    <property type="entry name" value="DNA HELICASE B"/>
    <property type="match status" value="1"/>
</dbReference>
<keyword evidence="3" id="KW-0378">Hydrolase</keyword>
<dbReference type="Gene3D" id="3.40.50.300">
    <property type="entry name" value="P-loop containing nucleotide triphosphate hydrolases"/>
    <property type="match status" value="2"/>
</dbReference>
<keyword evidence="1 3" id="KW-0547">Nucleotide-binding</keyword>
<dbReference type="SMART" id="SM00382">
    <property type="entry name" value="AAA"/>
    <property type="match status" value="1"/>
</dbReference>
<dbReference type="GO" id="GO:0003677">
    <property type="term" value="F:DNA binding"/>
    <property type="evidence" value="ECO:0007669"/>
    <property type="project" value="UniProtKB-UniRule"/>
</dbReference>
<dbReference type="AlphaFoldDB" id="A0A0R1VBF2"/>
<dbReference type="Gene3D" id="2.30.30.940">
    <property type="match status" value="1"/>
</dbReference>
<dbReference type="Pfam" id="PF18335">
    <property type="entry name" value="SH3_13"/>
    <property type="match status" value="1"/>
</dbReference>
<evidence type="ECO:0000256" key="3">
    <source>
        <dbReference type="HAMAP-Rule" id="MF_01488"/>
    </source>
</evidence>
<keyword evidence="3" id="KW-0238">DNA-binding</keyword>
<dbReference type="InterPro" id="IPR027417">
    <property type="entry name" value="P-loop_NTPase"/>
</dbReference>
<dbReference type="HAMAP" id="MF_01488">
    <property type="entry name" value="RecD2"/>
    <property type="match status" value="1"/>
</dbReference>
<organism evidence="5 6">
    <name type="scientific">Limosilactobacillus gastricus DSM 16045</name>
    <dbReference type="NCBI Taxonomy" id="1423749"/>
    <lineage>
        <taxon>Bacteria</taxon>
        <taxon>Bacillati</taxon>
        <taxon>Bacillota</taxon>
        <taxon>Bacilli</taxon>
        <taxon>Lactobacillales</taxon>
        <taxon>Lactobacillaceae</taxon>
        <taxon>Limosilactobacillus</taxon>
    </lineage>
</organism>
<evidence type="ECO:0000313" key="6">
    <source>
        <dbReference type="Proteomes" id="UP000051739"/>
    </source>
</evidence>
<dbReference type="RefSeq" id="WP_056936998.1">
    <property type="nucleotide sequence ID" value="NZ_AZFN01000006.1"/>
</dbReference>
<dbReference type="InterPro" id="IPR050534">
    <property type="entry name" value="Coronavir_polyprotein_1ab"/>
</dbReference>
<dbReference type="Pfam" id="PF14490">
    <property type="entry name" value="HHH_RecD2"/>
    <property type="match status" value="1"/>
</dbReference>
<dbReference type="GO" id="GO:0043139">
    <property type="term" value="F:5'-3' DNA helicase activity"/>
    <property type="evidence" value="ECO:0007669"/>
    <property type="project" value="UniProtKB-UniRule"/>
</dbReference>
<reference evidence="5 6" key="1">
    <citation type="journal article" date="2015" name="Genome Announc.">
        <title>Expanding the biotechnology potential of lactobacilli through comparative genomics of 213 strains and associated genera.</title>
        <authorList>
            <person name="Sun Z."/>
            <person name="Harris H.M."/>
            <person name="McCann A."/>
            <person name="Guo C."/>
            <person name="Argimon S."/>
            <person name="Zhang W."/>
            <person name="Yang X."/>
            <person name="Jeffery I.B."/>
            <person name="Cooney J.C."/>
            <person name="Kagawa T.F."/>
            <person name="Liu W."/>
            <person name="Song Y."/>
            <person name="Salvetti E."/>
            <person name="Wrobel A."/>
            <person name="Rasinkangas P."/>
            <person name="Parkhill J."/>
            <person name="Rea M.C."/>
            <person name="O'Sullivan O."/>
            <person name="Ritari J."/>
            <person name="Douillard F.P."/>
            <person name="Paul Ross R."/>
            <person name="Yang R."/>
            <person name="Briner A.E."/>
            <person name="Felis G.E."/>
            <person name="de Vos W.M."/>
            <person name="Barrangou R."/>
            <person name="Klaenhammer T.R."/>
            <person name="Caufield P.W."/>
            <person name="Cui Y."/>
            <person name="Zhang H."/>
            <person name="O'Toole P.W."/>
        </authorList>
    </citation>
    <scope>NUCLEOTIDE SEQUENCE [LARGE SCALE GENOMIC DNA]</scope>
    <source>
        <strain evidence="5 6">DSM 16045</strain>
    </source>
</reference>
<dbReference type="InterPro" id="IPR041451">
    <property type="entry name" value="RecD2_SH13"/>
</dbReference>
<feature type="domain" description="AAA+ ATPase" evidence="4">
    <location>
        <begin position="370"/>
        <end position="493"/>
    </location>
</feature>
<protein>
    <recommendedName>
        <fullName evidence="3">ATP-dependent RecD2 DNA helicase</fullName>
        <ecNumber evidence="3">5.6.2.3</ecNumber>
    </recommendedName>
    <alternativeName>
        <fullName evidence="3">DNA 5'-3' helicase subunit RecD2</fullName>
    </alternativeName>
</protein>
<dbReference type="EC" id="5.6.2.3" evidence="3"/>
<dbReference type="CDD" id="cd17933">
    <property type="entry name" value="DEXSc_RecD-like"/>
    <property type="match status" value="1"/>
</dbReference>
<dbReference type="GO" id="GO:0006310">
    <property type="term" value="P:DNA recombination"/>
    <property type="evidence" value="ECO:0007669"/>
    <property type="project" value="InterPro"/>
</dbReference>
<dbReference type="NCBIfam" id="TIGR01448">
    <property type="entry name" value="recD_rel"/>
    <property type="match status" value="1"/>
</dbReference>
<dbReference type="Pfam" id="PF23139">
    <property type="entry name" value="OB_YrrC"/>
    <property type="match status" value="1"/>
</dbReference>
<evidence type="ECO:0000313" key="5">
    <source>
        <dbReference type="EMBL" id="KRM02840.1"/>
    </source>
</evidence>